<dbReference type="RefSeq" id="WP_381261605.1">
    <property type="nucleotide sequence ID" value="NZ_JBHTBI010000053.1"/>
</dbReference>
<dbReference type="PROSITE" id="PS51722">
    <property type="entry name" value="G_TR_2"/>
    <property type="match status" value="1"/>
</dbReference>
<dbReference type="InterPro" id="IPR035654">
    <property type="entry name" value="LepA_IV"/>
</dbReference>
<dbReference type="InterPro" id="IPR035647">
    <property type="entry name" value="EFG_III/V"/>
</dbReference>
<dbReference type="InterPro" id="IPR031157">
    <property type="entry name" value="G_TR_CS"/>
</dbReference>
<dbReference type="CDD" id="cd03709">
    <property type="entry name" value="lepA_C"/>
    <property type="match status" value="1"/>
</dbReference>
<keyword evidence="9" id="KW-0251">Elongation factor</keyword>
<accession>A0ABW2VJ49</accession>
<feature type="binding site" evidence="7">
    <location>
        <begin position="29"/>
        <end position="34"/>
    </location>
    <ligand>
        <name>GTP</name>
        <dbReference type="ChEBI" id="CHEBI:37565"/>
    </ligand>
</feature>
<dbReference type="InterPro" id="IPR000795">
    <property type="entry name" value="T_Tr_GTP-bd_dom"/>
</dbReference>
<dbReference type="NCBIfam" id="TIGR00231">
    <property type="entry name" value="small_GTP"/>
    <property type="match status" value="1"/>
</dbReference>
<dbReference type="Gene3D" id="3.40.50.300">
    <property type="entry name" value="P-loop containing nucleotide triphosphate hydrolases"/>
    <property type="match status" value="1"/>
</dbReference>
<keyword evidence="4 7" id="KW-0648">Protein biosynthesis</keyword>
<evidence type="ECO:0000256" key="6">
    <source>
        <dbReference type="ARBA" id="ARBA00023136"/>
    </source>
</evidence>
<dbReference type="Proteomes" id="UP001596957">
    <property type="component" value="Unassembled WGS sequence"/>
</dbReference>
<comment type="caution">
    <text evidence="9">The sequence shown here is derived from an EMBL/GenBank/DDBJ whole genome shotgun (WGS) entry which is preliminary data.</text>
</comment>
<keyword evidence="5 7" id="KW-0342">GTP-binding</keyword>
<dbReference type="Pfam" id="PF00679">
    <property type="entry name" value="EFG_C"/>
    <property type="match status" value="1"/>
</dbReference>
<dbReference type="PANTHER" id="PTHR43512">
    <property type="entry name" value="TRANSLATION FACTOR GUF1-RELATED"/>
    <property type="match status" value="1"/>
</dbReference>
<comment type="function">
    <text evidence="7">Required for accurate and efficient protein synthesis under certain stress conditions. May act as a fidelity factor of the translation reaction, by catalyzing a one-codon backward translocation of tRNAs on improperly translocated ribosomes. Back-translocation proceeds from a post-translocation (POST) complex to a pre-translocation (PRE) complex, thus giving elongation factor G a second chance to translocate the tRNAs correctly. Binds to ribosomes in a GTP-dependent manner.</text>
</comment>
<dbReference type="SUPFAM" id="SSF54980">
    <property type="entry name" value="EF-G C-terminal domain-like"/>
    <property type="match status" value="2"/>
</dbReference>
<dbReference type="Gene3D" id="3.30.70.870">
    <property type="entry name" value="Elongation Factor G (Translational Gtpase), domain 3"/>
    <property type="match status" value="1"/>
</dbReference>
<evidence type="ECO:0000256" key="5">
    <source>
        <dbReference type="ARBA" id="ARBA00023134"/>
    </source>
</evidence>
<evidence type="ECO:0000256" key="4">
    <source>
        <dbReference type="ARBA" id="ARBA00022917"/>
    </source>
</evidence>
<dbReference type="InterPro" id="IPR006297">
    <property type="entry name" value="EF-4"/>
</dbReference>
<dbReference type="Gene3D" id="3.30.70.240">
    <property type="match status" value="1"/>
</dbReference>
<dbReference type="Pfam" id="PF00009">
    <property type="entry name" value="GTP_EFTU"/>
    <property type="match status" value="1"/>
</dbReference>
<comment type="subcellular location">
    <subcellularLocation>
        <location evidence="7">Cell membrane</location>
        <topology evidence="7">Peripheral membrane protein</topology>
        <orientation evidence="7">Cytoplasmic side</orientation>
    </subcellularLocation>
</comment>
<dbReference type="InterPro" id="IPR013842">
    <property type="entry name" value="LepA_CTD"/>
</dbReference>
<dbReference type="InterPro" id="IPR027417">
    <property type="entry name" value="P-loop_NTPase"/>
</dbReference>
<evidence type="ECO:0000313" key="9">
    <source>
        <dbReference type="EMBL" id="MFD0284498.1"/>
    </source>
</evidence>
<evidence type="ECO:0000256" key="7">
    <source>
        <dbReference type="HAMAP-Rule" id="MF_00071"/>
    </source>
</evidence>
<dbReference type="PANTHER" id="PTHR43512:SF4">
    <property type="entry name" value="TRANSLATION FACTOR GUF1 HOMOLOG, CHLOROPLASTIC"/>
    <property type="match status" value="1"/>
</dbReference>
<reference evidence="10" key="1">
    <citation type="journal article" date="2019" name="Int. J. Syst. Evol. Microbiol.">
        <title>The Global Catalogue of Microorganisms (GCM) 10K type strain sequencing project: providing services to taxonomists for standard genome sequencing and annotation.</title>
        <authorList>
            <consortium name="The Broad Institute Genomics Platform"/>
            <consortium name="The Broad Institute Genome Sequencing Center for Infectious Disease"/>
            <person name="Wu L."/>
            <person name="Ma J."/>
        </authorList>
    </citation>
    <scope>NUCLEOTIDE SEQUENCE [LARGE SCALE GENOMIC DNA]</scope>
    <source>
        <strain evidence="10">CGMCC 4.7198</strain>
    </source>
</reference>
<evidence type="ECO:0000313" key="10">
    <source>
        <dbReference type="Proteomes" id="UP001596957"/>
    </source>
</evidence>
<feature type="binding site" evidence="7">
    <location>
        <begin position="148"/>
        <end position="151"/>
    </location>
    <ligand>
        <name>GTP</name>
        <dbReference type="ChEBI" id="CHEBI:37565"/>
    </ligand>
</feature>
<dbReference type="InterPro" id="IPR000640">
    <property type="entry name" value="EFG_V-like"/>
</dbReference>
<dbReference type="SMART" id="SM00838">
    <property type="entry name" value="EFG_C"/>
    <property type="match status" value="1"/>
</dbReference>
<proteinExistence type="inferred from homology"/>
<dbReference type="CDD" id="cd16260">
    <property type="entry name" value="EF4_III"/>
    <property type="match status" value="1"/>
</dbReference>
<dbReference type="EC" id="3.6.5.n1" evidence="7"/>
<evidence type="ECO:0000259" key="8">
    <source>
        <dbReference type="PROSITE" id="PS51722"/>
    </source>
</evidence>
<evidence type="ECO:0000256" key="3">
    <source>
        <dbReference type="ARBA" id="ARBA00022801"/>
    </source>
</evidence>
<dbReference type="SUPFAM" id="SSF50447">
    <property type="entry name" value="Translation proteins"/>
    <property type="match status" value="1"/>
</dbReference>
<dbReference type="NCBIfam" id="TIGR01393">
    <property type="entry name" value="lepA"/>
    <property type="match status" value="1"/>
</dbReference>
<dbReference type="Pfam" id="PF06421">
    <property type="entry name" value="LepA_C"/>
    <property type="match status" value="1"/>
</dbReference>
<dbReference type="GO" id="GO:0003746">
    <property type="term" value="F:translation elongation factor activity"/>
    <property type="evidence" value="ECO:0007669"/>
    <property type="project" value="UniProtKB-KW"/>
</dbReference>
<evidence type="ECO:0000256" key="1">
    <source>
        <dbReference type="ARBA" id="ARBA00005454"/>
    </source>
</evidence>
<gene>
    <name evidence="7 9" type="primary">lepA</name>
    <name evidence="9" type="ORF">ACFQZP_23045</name>
</gene>
<protein>
    <recommendedName>
        <fullName evidence="7">Elongation factor 4</fullName>
        <shortName evidence="7">EF-4</shortName>
        <ecNumber evidence="7">3.6.5.n1</ecNumber>
    </recommendedName>
    <alternativeName>
        <fullName evidence="7">Ribosomal back-translocase LepA</fullName>
    </alternativeName>
</protein>
<comment type="similarity">
    <text evidence="1 7">Belongs to the TRAFAC class translation factor GTPase superfamily. Classic translation factor GTPase family. LepA subfamily.</text>
</comment>
<keyword evidence="6 7" id="KW-0472">Membrane</keyword>
<dbReference type="Gene3D" id="2.40.30.10">
    <property type="entry name" value="Translation factors"/>
    <property type="match status" value="1"/>
</dbReference>
<dbReference type="CDD" id="cd01890">
    <property type="entry name" value="LepA"/>
    <property type="match status" value="1"/>
</dbReference>
<sequence>MPATPNNVPEPSRTAPALIRNFCIIAHIDHGKSTLADRMLQLTGVVDQRQMRAQYLDRMDIERERGITIKSQAVRLPWAPTEDPGTTHILNMIDTPGHVDFTYEVSRSLAACEGTVLLVDAAQGIEAQTLANLYLAMENDLKIIPVLNKIDLPAAQPEKFSEELANLIGCDPEDVLKVSAKTGLGVEALLDKVVAEIPAPVGVQDAPARAMIFDSVYDSYRGVVTYVRVIDGQLNKRERIRMMSTGATHELLEIGTNSPEMLPADGLGVGEVGYLITGVKDVRQSKVGDTITTLNKGATEALGGYKDPKPMVFSGLYPLDGSDYPELRDALDKLQLNDAALVYEPETSAALGFGFRVGFLGLLHLDVIRERLEREFGLDLIATAPNVVYRVEMEDRSEHVVTNPSEFPEGKIDKVYEPVVRATILAPSEFIGSIMELCQTRRGTLLGMDYLSEDRVEIRYTLPLAEIVFDFFDQLKSKTRGYASLDYEPTGEQDSSLVKVDILLHGDKVDAFSAITHKDAAYAYGVRLVAKLRELIPRQAFEVPIQAAIGSRVIARETIRAIRKDVLAKCYGGDISRKRKLLEKQKEGKKRMKMVGSVEVPQEAFIAVLSSDDSGGAAKGKK</sequence>
<evidence type="ECO:0000256" key="2">
    <source>
        <dbReference type="ARBA" id="ARBA00022741"/>
    </source>
</evidence>
<dbReference type="PROSITE" id="PS00301">
    <property type="entry name" value="G_TR_1"/>
    <property type="match status" value="1"/>
</dbReference>
<keyword evidence="10" id="KW-1185">Reference proteome</keyword>
<dbReference type="Pfam" id="PF03144">
    <property type="entry name" value="GTP_EFTU_D2"/>
    <property type="match status" value="1"/>
</dbReference>
<dbReference type="EMBL" id="JBHTEC010000001">
    <property type="protein sequence ID" value="MFD0284498.1"/>
    <property type="molecule type" value="Genomic_DNA"/>
</dbReference>
<keyword evidence="3 7" id="KW-0378">Hydrolase</keyword>
<dbReference type="SUPFAM" id="SSF52540">
    <property type="entry name" value="P-loop containing nucleoside triphosphate hydrolases"/>
    <property type="match status" value="1"/>
</dbReference>
<dbReference type="InterPro" id="IPR005225">
    <property type="entry name" value="Small_GTP-bd"/>
</dbReference>
<dbReference type="GO" id="GO:0016787">
    <property type="term" value="F:hydrolase activity"/>
    <property type="evidence" value="ECO:0007669"/>
    <property type="project" value="UniProtKB-KW"/>
</dbReference>
<name>A0ABW2VJ49_9ACTN</name>
<keyword evidence="7" id="KW-1003">Cell membrane</keyword>
<dbReference type="Gene3D" id="3.30.70.2570">
    <property type="entry name" value="Elongation factor 4, C-terminal domain"/>
    <property type="match status" value="1"/>
</dbReference>
<organism evidence="9 10">
    <name type="scientific">Streptomyces lutosisoli</name>
    <dbReference type="NCBI Taxonomy" id="2665721"/>
    <lineage>
        <taxon>Bacteria</taxon>
        <taxon>Bacillati</taxon>
        <taxon>Actinomycetota</taxon>
        <taxon>Actinomycetes</taxon>
        <taxon>Kitasatosporales</taxon>
        <taxon>Streptomycetaceae</taxon>
        <taxon>Streptomyces</taxon>
    </lineage>
</organism>
<feature type="domain" description="Tr-type G" evidence="8">
    <location>
        <begin position="17"/>
        <end position="201"/>
    </location>
</feature>
<dbReference type="PRINTS" id="PR00315">
    <property type="entry name" value="ELONGATNFCT"/>
</dbReference>
<dbReference type="InterPro" id="IPR004161">
    <property type="entry name" value="EFTu-like_2"/>
</dbReference>
<dbReference type="CDD" id="cd03699">
    <property type="entry name" value="EF4_II"/>
    <property type="match status" value="1"/>
</dbReference>
<dbReference type="InterPro" id="IPR009000">
    <property type="entry name" value="Transl_B-barrel_sf"/>
</dbReference>
<dbReference type="HAMAP" id="MF_00071">
    <property type="entry name" value="LepA"/>
    <property type="match status" value="1"/>
</dbReference>
<dbReference type="InterPro" id="IPR038363">
    <property type="entry name" value="LepA_C_sf"/>
</dbReference>
<keyword evidence="2 7" id="KW-0547">Nucleotide-binding</keyword>
<comment type="catalytic activity">
    <reaction evidence="7">
        <text>GTP + H2O = GDP + phosphate + H(+)</text>
        <dbReference type="Rhea" id="RHEA:19669"/>
        <dbReference type="ChEBI" id="CHEBI:15377"/>
        <dbReference type="ChEBI" id="CHEBI:15378"/>
        <dbReference type="ChEBI" id="CHEBI:37565"/>
        <dbReference type="ChEBI" id="CHEBI:43474"/>
        <dbReference type="ChEBI" id="CHEBI:58189"/>
        <dbReference type="EC" id="3.6.5.n1"/>
    </reaction>
</comment>